<dbReference type="Proteomes" id="UP000092993">
    <property type="component" value="Unassembled WGS sequence"/>
</dbReference>
<feature type="region of interest" description="Disordered" evidence="2">
    <location>
        <begin position="1"/>
        <end position="20"/>
    </location>
</feature>
<keyword evidence="5" id="KW-1185">Reference proteome</keyword>
<dbReference type="EMBL" id="LUGG01000043">
    <property type="protein sequence ID" value="OBZ65606.1"/>
    <property type="molecule type" value="Genomic_DNA"/>
</dbReference>
<dbReference type="GO" id="GO:0006508">
    <property type="term" value="P:proteolysis"/>
    <property type="evidence" value="ECO:0007669"/>
    <property type="project" value="InterPro"/>
</dbReference>
<dbReference type="AlphaFoldDB" id="A0A1C7LN20"/>
<feature type="domain" description="Peptidase C14 caspase" evidence="3">
    <location>
        <begin position="20"/>
        <end position="214"/>
    </location>
</feature>
<evidence type="ECO:0000313" key="5">
    <source>
        <dbReference type="Proteomes" id="UP000092993"/>
    </source>
</evidence>
<dbReference type="GO" id="GO:0004197">
    <property type="term" value="F:cysteine-type endopeptidase activity"/>
    <property type="evidence" value="ECO:0007669"/>
    <property type="project" value="InterPro"/>
</dbReference>
<accession>A0A1C7LN20</accession>
<evidence type="ECO:0000313" key="4">
    <source>
        <dbReference type="EMBL" id="OBZ65606.1"/>
    </source>
</evidence>
<reference evidence="4 5" key="1">
    <citation type="submission" date="2016-03" db="EMBL/GenBank/DDBJ databases">
        <title>Whole genome sequencing of Grifola frondosa 9006-11.</title>
        <authorList>
            <person name="Min B."/>
            <person name="Park H."/>
            <person name="Kim J.-G."/>
            <person name="Cho H."/>
            <person name="Oh Y.-L."/>
            <person name="Kong W.-S."/>
            <person name="Choi I.-G."/>
        </authorList>
    </citation>
    <scope>NUCLEOTIDE SEQUENCE [LARGE SCALE GENOMIC DNA]</scope>
    <source>
        <strain evidence="4 5">9006-11</strain>
    </source>
</reference>
<dbReference type="PANTHER" id="PTHR48104">
    <property type="entry name" value="METACASPASE-4"/>
    <property type="match status" value="1"/>
</dbReference>
<name>A0A1C7LN20_GRIFR</name>
<dbReference type="Pfam" id="PF00656">
    <property type="entry name" value="Peptidase_C14"/>
    <property type="match status" value="1"/>
</dbReference>
<protein>
    <submittedName>
        <fullName evidence="4">Metacaspase-1A</fullName>
    </submittedName>
</protein>
<feature type="non-terminal residue" evidence="4">
    <location>
        <position position="395"/>
    </location>
</feature>
<feature type="region of interest" description="Disordered" evidence="2">
    <location>
        <begin position="244"/>
        <end position="284"/>
    </location>
</feature>
<evidence type="ECO:0000256" key="2">
    <source>
        <dbReference type="SAM" id="MobiDB-lite"/>
    </source>
</evidence>
<dbReference type="InterPro" id="IPR050452">
    <property type="entry name" value="Metacaspase"/>
</dbReference>
<gene>
    <name evidence="4" type="primary">casA_0</name>
    <name evidence="4" type="ORF">A0H81_14390</name>
</gene>
<dbReference type="GO" id="GO:0005737">
    <property type="term" value="C:cytoplasm"/>
    <property type="evidence" value="ECO:0007669"/>
    <property type="project" value="TreeGrafter"/>
</dbReference>
<proteinExistence type="inferred from homology"/>
<sequence length="395" mass="44573">MSADSRYGRPASHPRHREGRKKALIVGINYGGTSTSGEAPGIGSLLGPYKDATDFRNLLIKHYNYPAANITLMSDRQGDNHLQPTSNNIRRELENLVKDAQSGDHFTFLYSGHGDQIPTKSVSEDDGMDEVILPLDHEGLAPQGYHKLILDNELKKLLVEPLPIGARLTAIFDSCHSGTLLDLEHDLCNQVYVPWVNKGQRGSQTTMRVYHRERVSGASVRTRNISLDFLESSAGQPRKILVQSRTSSMRSHQTLHPSSSDAARPLSSMEKQPKEGQFGDFGPDIPRCQLGKSGWGLHDAEARASARSVYLEVVIRAWCNFTSSLFVDENPRPTYRALVTRLGHFLHENALMLHDWSKREWRSLCERKRRARSEEHPTSYDYEPLLEFCNFQDPQ</sequence>
<comment type="similarity">
    <text evidence="1">Belongs to the peptidase C14B family.</text>
</comment>
<feature type="compositionally biased region" description="Polar residues" evidence="2">
    <location>
        <begin position="244"/>
        <end position="261"/>
    </location>
</feature>
<evidence type="ECO:0000259" key="3">
    <source>
        <dbReference type="Pfam" id="PF00656"/>
    </source>
</evidence>
<dbReference type="OMA" id="GHFLHEN"/>
<dbReference type="PANTHER" id="PTHR48104:SF30">
    <property type="entry name" value="METACASPASE-1"/>
    <property type="match status" value="1"/>
</dbReference>
<dbReference type="InterPro" id="IPR011600">
    <property type="entry name" value="Pept_C14_caspase"/>
</dbReference>
<organism evidence="4 5">
    <name type="scientific">Grifola frondosa</name>
    <name type="common">Maitake</name>
    <name type="synonym">Polyporus frondosus</name>
    <dbReference type="NCBI Taxonomy" id="5627"/>
    <lineage>
        <taxon>Eukaryota</taxon>
        <taxon>Fungi</taxon>
        <taxon>Dikarya</taxon>
        <taxon>Basidiomycota</taxon>
        <taxon>Agaricomycotina</taxon>
        <taxon>Agaricomycetes</taxon>
        <taxon>Polyporales</taxon>
        <taxon>Grifolaceae</taxon>
        <taxon>Grifola</taxon>
    </lineage>
</organism>
<dbReference type="OrthoDB" id="3223806at2759"/>
<dbReference type="Gene3D" id="3.40.50.12660">
    <property type="match status" value="1"/>
</dbReference>
<evidence type="ECO:0000256" key="1">
    <source>
        <dbReference type="ARBA" id="ARBA00009005"/>
    </source>
</evidence>
<comment type="caution">
    <text evidence="4">The sequence shown here is derived from an EMBL/GenBank/DDBJ whole genome shotgun (WGS) entry which is preliminary data.</text>
</comment>